<gene>
    <name evidence="3" type="ORF">D7X12_29435</name>
</gene>
<feature type="chain" id="PRO_5017269237" description="Outer membrane protein beta-barrel domain-containing protein" evidence="2">
    <location>
        <begin position="25"/>
        <end position="199"/>
    </location>
</feature>
<keyword evidence="4" id="KW-1185">Reference proteome</keyword>
<reference evidence="4" key="1">
    <citation type="submission" date="2018-09" db="EMBL/GenBank/DDBJ databases">
        <authorList>
            <person name="Livingstone P.G."/>
            <person name="Whitworth D.E."/>
        </authorList>
    </citation>
    <scope>NUCLEOTIDE SEQUENCE [LARGE SCALE GENOMIC DNA]</scope>
    <source>
        <strain evidence="4">CA040B</strain>
    </source>
</reference>
<dbReference type="Proteomes" id="UP000273405">
    <property type="component" value="Unassembled WGS sequence"/>
</dbReference>
<name>A0A3A8MYZ6_9BACT</name>
<comment type="caution">
    <text evidence="3">The sequence shown here is derived from an EMBL/GenBank/DDBJ whole genome shotgun (WGS) entry which is preliminary data.</text>
</comment>
<evidence type="ECO:0000256" key="1">
    <source>
        <dbReference type="SAM" id="MobiDB-lite"/>
    </source>
</evidence>
<dbReference type="AlphaFoldDB" id="A0A3A8MYZ6"/>
<keyword evidence="2" id="KW-0732">Signal</keyword>
<protein>
    <recommendedName>
        <fullName evidence="5">Outer membrane protein beta-barrel domain-containing protein</fullName>
    </recommendedName>
</protein>
<evidence type="ECO:0008006" key="5">
    <source>
        <dbReference type="Google" id="ProtNLM"/>
    </source>
</evidence>
<evidence type="ECO:0000256" key="2">
    <source>
        <dbReference type="SAM" id="SignalP"/>
    </source>
</evidence>
<organism evidence="3 4">
    <name type="scientific">Corallococcus sicarius</name>
    <dbReference type="NCBI Taxonomy" id="2316726"/>
    <lineage>
        <taxon>Bacteria</taxon>
        <taxon>Pseudomonadati</taxon>
        <taxon>Myxococcota</taxon>
        <taxon>Myxococcia</taxon>
        <taxon>Myxococcales</taxon>
        <taxon>Cystobacterineae</taxon>
        <taxon>Myxococcaceae</taxon>
        <taxon>Corallococcus</taxon>
    </lineage>
</organism>
<accession>A0A3A8MYZ6</accession>
<evidence type="ECO:0000313" key="4">
    <source>
        <dbReference type="Proteomes" id="UP000273405"/>
    </source>
</evidence>
<sequence length="199" mass="20936">MTHLRLPKCLLVLALAPLPGGGFAVAEESPVGVAEDRREEPPRNYGNLRAGASTSGRRPSICLELSPVARLGVEACGTGSGFLHRDPEPEIAHFRANLTLTSWRTRFGWFQPRLSAGFAELQVGEDSSGFDFGGSGPTGVETAGPEAGASLRALLPISSGFEFVGELGFSAAYFSAAPQLIKPQARFQPSASLTFGVGF</sequence>
<dbReference type="RefSeq" id="WP_120628578.1">
    <property type="nucleotide sequence ID" value="NZ_RAWG01000240.1"/>
</dbReference>
<dbReference type="EMBL" id="RAWG01000240">
    <property type="protein sequence ID" value="RKH37468.1"/>
    <property type="molecule type" value="Genomic_DNA"/>
</dbReference>
<feature type="region of interest" description="Disordered" evidence="1">
    <location>
        <begin position="29"/>
        <end position="53"/>
    </location>
</feature>
<proteinExistence type="predicted"/>
<feature type="signal peptide" evidence="2">
    <location>
        <begin position="1"/>
        <end position="24"/>
    </location>
</feature>
<evidence type="ECO:0000313" key="3">
    <source>
        <dbReference type="EMBL" id="RKH37468.1"/>
    </source>
</evidence>
<dbReference type="OrthoDB" id="5508604at2"/>